<evidence type="ECO:0000313" key="3">
    <source>
        <dbReference type="Proteomes" id="UP000622580"/>
    </source>
</evidence>
<accession>A0A941HWH7</accession>
<dbReference type="EMBL" id="JAGSGD010000001">
    <property type="protein sequence ID" value="MBR7620101.1"/>
    <property type="molecule type" value="Genomic_DNA"/>
</dbReference>
<evidence type="ECO:0000256" key="1">
    <source>
        <dbReference type="SAM" id="Phobius"/>
    </source>
</evidence>
<protein>
    <submittedName>
        <fullName evidence="2">Uncharacterized protein</fullName>
    </submittedName>
</protein>
<gene>
    <name evidence="2" type="ORF">JKL49_11960</name>
</gene>
<name>A0A941HWH7_9CAUL</name>
<organism evidence="2 3">
    <name type="scientific">Phenylobacterium glaciei</name>
    <dbReference type="NCBI Taxonomy" id="2803784"/>
    <lineage>
        <taxon>Bacteria</taxon>
        <taxon>Pseudomonadati</taxon>
        <taxon>Pseudomonadota</taxon>
        <taxon>Alphaproteobacteria</taxon>
        <taxon>Caulobacterales</taxon>
        <taxon>Caulobacteraceae</taxon>
        <taxon>Phenylobacterium</taxon>
    </lineage>
</organism>
<sequence length="111" mass="11957">MTDDNDAIQPASDDQFQERILSTSGGMVGVCATLIGLVKVVETTRALSHVDQYAGCNAVLFAFSALFAYLAIRTPRLSRSRRLFATVADLLFVIGLVILAGIALTFAYDLI</sequence>
<dbReference type="AlphaFoldDB" id="A0A941HWH7"/>
<keyword evidence="1" id="KW-1133">Transmembrane helix</keyword>
<keyword evidence="3" id="KW-1185">Reference proteome</keyword>
<dbReference type="RefSeq" id="WP_215340828.1">
    <property type="nucleotide sequence ID" value="NZ_JAGSGD010000001.1"/>
</dbReference>
<feature type="transmembrane region" description="Helical" evidence="1">
    <location>
        <begin position="84"/>
        <end position="108"/>
    </location>
</feature>
<keyword evidence="1" id="KW-0812">Transmembrane</keyword>
<proteinExistence type="predicted"/>
<feature type="transmembrane region" description="Helical" evidence="1">
    <location>
        <begin position="52"/>
        <end position="72"/>
    </location>
</feature>
<keyword evidence="1" id="KW-0472">Membrane</keyword>
<dbReference type="Proteomes" id="UP000622580">
    <property type="component" value="Unassembled WGS sequence"/>
</dbReference>
<reference evidence="2" key="1">
    <citation type="submission" date="2021-04" db="EMBL/GenBank/DDBJ databases">
        <title>Draft genome assembly of strain Phenylobacterium sp. 20VBR1 using MiniION and Illumina platforms.</title>
        <authorList>
            <person name="Thomas F.A."/>
            <person name="Krishnan K.P."/>
            <person name="Sinha R.K."/>
        </authorList>
    </citation>
    <scope>NUCLEOTIDE SEQUENCE</scope>
    <source>
        <strain evidence="2">20VBR1</strain>
    </source>
</reference>
<comment type="caution">
    <text evidence="2">The sequence shown here is derived from an EMBL/GenBank/DDBJ whole genome shotgun (WGS) entry which is preliminary data.</text>
</comment>
<evidence type="ECO:0000313" key="2">
    <source>
        <dbReference type="EMBL" id="MBR7620101.1"/>
    </source>
</evidence>
<feature type="transmembrane region" description="Helical" evidence="1">
    <location>
        <begin position="20"/>
        <end position="40"/>
    </location>
</feature>